<organism evidence="1 2">
    <name type="scientific">Haemophilus haemolyticus</name>
    <dbReference type="NCBI Taxonomy" id="726"/>
    <lineage>
        <taxon>Bacteria</taxon>
        <taxon>Pseudomonadati</taxon>
        <taxon>Pseudomonadota</taxon>
        <taxon>Gammaproteobacteria</taxon>
        <taxon>Pasteurellales</taxon>
        <taxon>Pasteurellaceae</taxon>
        <taxon>Haemophilus</taxon>
    </lineage>
</organism>
<name>A0A852Q2J2_HAEHA</name>
<dbReference type="InterPro" id="IPR010877">
    <property type="entry name" value="Phage_Mu_Gp46"/>
</dbReference>
<evidence type="ECO:0000313" key="2">
    <source>
        <dbReference type="Proteomes" id="UP000590599"/>
    </source>
</evidence>
<dbReference type="AlphaFoldDB" id="A0A852Q2J2"/>
<dbReference type="Proteomes" id="UP000590599">
    <property type="component" value="Unassembled WGS sequence"/>
</dbReference>
<dbReference type="RefSeq" id="WP_179227786.1">
    <property type="nucleotide sequence ID" value="NZ_JACBKA010000014.1"/>
</dbReference>
<gene>
    <name evidence="1" type="ORF">HZI69_06945</name>
</gene>
<reference evidence="1 2" key="1">
    <citation type="submission" date="2020-07" db="EMBL/GenBank/DDBJ databases">
        <title>Genus Haemophilus, Bergeys manual.</title>
        <authorList>
            <person name="Noerskov-Lauritsen N."/>
        </authorList>
    </citation>
    <scope>NUCLEOTIDE SEQUENCE [LARGE SCALE GENOMIC DNA]</scope>
    <source>
        <strain evidence="1 2">CCUG30047</strain>
    </source>
</reference>
<dbReference type="Pfam" id="PF07409">
    <property type="entry name" value="GP46"/>
    <property type="match status" value="1"/>
</dbReference>
<comment type="caution">
    <text evidence="1">The sequence shown here is derived from an EMBL/GenBank/DDBJ whole genome shotgun (WGS) entry which is preliminary data.</text>
</comment>
<sequence>MSDLSIMWKDGEGDVVSLDSALLTDDSLTNAIVISLFTDARVDNQRGWWGNDFNQNEERQVEMGSHLWTLARSKQLADVLDDAQAYAEQALQWLIDDGHALAIDVIATNPEQSVLLLSVVVTLPNGQTEQRTFSAVWSL</sequence>
<proteinExistence type="predicted"/>
<accession>A0A852Q2J2</accession>
<dbReference type="EMBL" id="JACBKA010000014">
    <property type="protein sequence ID" value="NYA27569.1"/>
    <property type="molecule type" value="Genomic_DNA"/>
</dbReference>
<protein>
    <submittedName>
        <fullName evidence="1">Phage GP46 family protein</fullName>
    </submittedName>
</protein>
<evidence type="ECO:0000313" key="1">
    <source>
        <dbReference type="EMBL" id="NYA27569.1"/>
    </source>
</evidence>